<feature type="region of interest" description="Disordered" evidence="7">
    <location>
        <begin position="664"/>
        <end position="688"/>
    </location>
</feature>
<comment type="function">
    <text evidence="1">Binds to the IL-1 type I receptor following IL-1 engagement, triggering intracellular signaling cascades leading to transcriptional up-regulation and mRNA stabilization.</text>
</comment>
<organism evidence="9 10">
    <name type="scientific">Leiothrix lutea</name>
    <name type="common">Red-billed leiothrix</name>
    <name type="synonym">Sylvia lutea</name>
    <dbReference type="NCBI Taxonomy" id="36275"/>
    <lineage>
        <taxon>Eukaryota</taxon>
        <taxon>Metazoa</taxon>
        <taxon>Chordata</taxon>
        <taxon>Craniata</taxon>
        <taxon>Vertebrata</taxon>
        <taxon>Euteleostomi</taxon>
        <taxon>Archelosauria</taxon>
        <taxon>Archosauria</taxon>
        <taxon>Dinosauria</taxon>
        <taxon>Saurischia</taxon>
        <taxon>Theropoda</taxon>
        <taxon>Coelurosauria</taxon>
        <taxon>Aves</taxon>
        <taxon>Neognathae</taxon>
        <taxon>Neoaves</taxon>
        <taxon>Telluraves</taxon>
        <taxon>Australaves</taxon>
        <taxon>Passeriformes</taxon>
        <taxon>Sylvioidea</taxon>
        <taxon>Leiothrichidae</taxon>
        <taxon>Leiothrix</taxon>
    </lineage>
</organism>
<dbReference type="GO" id="GO:0007165">
    <property type="term" value="P:signal transduction"/>
    <property type="evidence" value="ECO:0007669"/>
    <property type="project" value="InterPro"/>
</dbReference>
<dbReference type="Gene3D" id="1.10.533.10">
    <property type="entry name" value="Death Domain, Fas"/>
    <property type="match status" value="1"/>
</dbReference>
<feature type="non-terminal residue" evidence="9">
    <location>
        <position position="688"/>
    </location>
</feature>
<dbReference type="EMBL" id="VXBY01001551">
    <property type="protein sequence ID" value="NXP37519.1"/>
    <property type="molecule type" value="Genomic_DNA"/>
</dbReference>
<evidence type="ECO:0000313" key="10">
    <source>
        <dbReference type="Proteomes" id="UP000524007"/>
    </source>
</evidence>
<protein>
    <recommendedName>
        <fullName evidence="3">Interleukin-1 receptor-associated kinase-like 2</fullName>
    </recommendedName>
</protein>
<dbReference type="Gene3D" id="1.10.510.10">
    <property type="entry name" value="Transferase(Phosphotransferase) domain 1"/>
    <property type="match status" value="1"/>
</dbReference>
<dbReference type="GO" id="GO:0031349">
    <property type="term" value="P:positive regulation of defense response"/>
    <property type="evidence" value="ECO:0007669"/>
    <property type="project" value="UniProtKB-ARBA"/>
</dbReference>
<evidence type="ECO:0000256" key="2">
    <source>
        <dbReference type="ARBA" id="ARBA00008718"/>
    </source>
</evidence>
<evidence type="ECO:0000259" key="8">
    <source>
        <dbReference type="PROSITE" id="PS50011"/>
    </source>
</evidence>
<evidence type="ECO:0000256" key="7">
    <source>
        <dbReference type="SAM" id="MobiDB-lite"/>
    </source>
</evidence>
<keyword evidence="4" id="KW-0547">Nucleotide-binding</keyword>
<dbReference type="CDD" id="cd14157">
    <property type="entry name" value="STKc_IRAK2"/>
    <property type="match status" value="1"/>
</dbReference>
<dbReference type="Pfam" id="PF00531">
    <property type="entry name" value="Death"/>
    <property type="match status" value="1"/>
</dbReference>
<dbReference type="Proteomes" id="UP000524007">
    <property type="component" value="Unassembled WGS sequence"/>
</dbReference>
<dbReference type="GO" id="GO:0043123">
    <property type="term" value="P:positive regulation of canonical NF-kappaB signal transduction"/>
    <property type="evidence" value="ECO:0007669"/>
    <property type="project" value="UniProtKB-ARBA"/>
</dbReference>
<evidence type="ECO:0000256" key="4">
    <source>
        <dbReference type="ARBA" id="ARBA00022741"/>
    </source>
</evidence>
<evidence type="ECO:0000256" key="5">
    <source>
        <dbReference type="ARBA" id="ARBA00022840"/>
    </source>
</evidence>
<keyword evidence="10" id="KW-1185">Reference proteome</keyword>
<dbReference type="GO" id="GO:0004672">
    <property type="term" value="F:protein kinase activity"/>
    <property type="evidence" value="ECO:0007669"/>
    <property type="project" value="InterPro"/>
</dbReference>
<name>A0A7L1ZW86_LEILU</name>
<comment type="subunit">
    <text evidence="6">Interacts with MYD88. IL-1 stimulation leads to the formation of a signaling complex which dissociates from the IL-1 receptor following the binding of PELI1.</text>
</comment>
<proteinExistence type="inferred from homology"/>
<feature type="compositionally biased region" description="Polar residues" evidence="7">
    <location>
        <begin position="672"/>
        <end position="688"/>
    </location>
</feature>
<sequence>PALYIHSMPAWVLEDFCQKMDCLSDYDWMRFASYVITDQTELRKIKCMEKTGISITRELMWWWGVRLATVQQLLDLLQGLQLYRAAQVILDWTSASNITSLEKEEPEPPKQIISMPPTEGKMREKENAISLMPCPDSSHLGAVSAGSAVSEGGLYSLPAPPPPPRDLLNSLQSNPPVLSSVKPCSSSTPQQETMGDLPSGSLLWTQREIANATNSFSDKNRICEGTFADVYKGQRNNMVFVIKRLKEAIITNDILLHVFVFQLECTSPNSTQRFFHTEVQICFRCCHINILQLLGFSVETGLHCLIYPYLPNGSLQNKLQCHNDSVPLTWEMRISISIGVLRAVEYLHNFGILHGNIKSSNVLLDENFTPKLGHSGLRLHSSDKKSEYAMMKTKVLQASLTYLPEDFVRHGQLTEKVDIFSCGVVLAEILTGMKALDEDRHPIYLKDMIADEIQTAKESSHSKAKNLEKLAAKEICCKYLDKKAGHLLEEVAVDFASAICLCLRKKNSNIVEVLEIMEMAENKLKEHYICGSSTSGFSMNTPEETDDETASLSVDMPSAEGNKEESTQAAILTSGSPCAPFMAAVAPDTCGIYMSRVPCESDESSSFIWNPPEKSTEELPSHSCTSSEKVSGCDYSIKQGKPAQGLQERSVACARGEGVLETAAAAQGACPQGNTDLDSSSAPQGKSA</sequence>
<dbReference type="InterPro" id="IPR011029">
    <property type="entry name" value="DEATH-like_dom_sf"/>
</dbReference>
<feature type="region of interest" description="Disordered" evidence="7">
    <location>
        <begin position="179"/>
        <end position="198"/>
    </location>
</feature>
<dbReference type="InterPro" id="IPR000488">
    <property type="entry name" value="Death_dom"/>
</dbReference>
<evidence type="ECO:0000313" key="9">
    <source>
        <dbReference type="EMBL" id="NXP37519.1"/>
    </source>
</evidence>
<dbReference type="CDD" id="cd08795">
    <property type="entry name" value="Death_IRAK2"/>
    <property type="match status" value="1"/>
</dbReference>
<gene>
    <name evidence="9" type="primary">Irak2</name>
    <name evidence="9" type="ORF">LEILUT_R06274</name>
</gene>
<dbReference type="SUPFAM" id="SSF47986">
    <property type="entry name" value="DEATH domain"/>
    <property type="match status" value="1"/>
</dbReference>
<dbReference type="FunFam" id="1.10.533.10:FF:000030">
    <property type="entry name" value="Interleukin-1 receptor-associated kinase-like 2"/>
    <property type="match status" value="1"/>
</dbReference>
<dbReference type="InterPro" id="IPR001245">
    <property type="entry name" value="Ser-Thr/Tyr_kinase_cat_dom"/>
</dbReference>
<accession>A0A7L1ZW86</accession>
<dbReference type="PROSITE" id="PS50011">
    <property type="entry name" value="PROTEIN_KINASE_DOM"/>
    <property type="match status" value="1"/>
</dbReference>
<feature type="domain" description="Protein kinase" evidence="8">
    <location>
        <begin position="216"/>
        <end position="529"/>
    </location>
</feature>
<dbReference type="GO" id="GO:0005886">
    <property type="term" value="C:plasma membrane"/>
    <property type="evidence" value="ECO:0007669"/>
    <property type="project" value="TreeGrafter"/>
</dbReference>
<dbReference type="InterPro" id="IPR011009">
    <property type="entry name" value="Kinase-like_dom_sf"/>
</dbReference>
<comment type="similarity">
    <text evidence="2">Belongs to the protein kinase superfamily. TKL Ser/Thr protein kinase family. Pelle subfamily.</text>
</comment>
<dbReference type="InterPro" id="IPR000719">
    <property type="entry name" value="Prot_kinase_dom"/>
</dbReference>
<dbReference type="Pfam" id="PF07714">
    <property type="entry name" value="PK_Tyr_Ser-Thr"/>
    <property type="match status" value="1"/>
</dbReference>
<keyword evidence="5" id="KW-0067">ATP-binding</keyword>
<feature type="non-terminal residue" evidence="9">
    <location>
        <position position="1"/>
    </location>
</feature>
<evidence type="ECO:0000256" key="6">
    <source>
        <dbReference type="ARBA" id="ARBA00025971"/>
    </source>
</evidence>
<evidence type="ECO:0000256" key="1">
    <source>
        <dbReference type="ARBA" id="ARBA00002102"/>
    </source>
</evidence>
<dbReference type="PANTHER" id="PTHR27001">
    <property type="entry name" value="OS01G0253100 PROTEIN"/>
    <property type="match status" value="1"/>
</dbReference>
<comment type="caution">
    <text evidence="9">The sequence shown here is derived from an EMBL/GenBank/DDBJ whole genome shotgun (WGS) entry which is preliminary data.</text>
</comment>
<dbReference type="InterPro" id="IPR042151">
    <property type="entry name" value="Death_IRAK2"/>
</dbReference>
<dbReference type="Gene3D" id="3.30.200.20">
    <property type="entry name" value="Phosphorylase Kinase, domain 1"/>
    <property type="match status" value="1"/>
</dbReference>
<dbReference type="FunFam" id="3.30.200.20:FF:000412">
    <property type="entry name" value="interleukin-1 receptor-associated kinase-like 2"/>
    <property type="match status" value="1"/>
</dbReference>
<dbReference type="FunFam" id="1.10.510.10:FF:000586">
    <property type="entry name" value="Interleukin-1 receptor-associated kinase-like 2"/>
    <property type="match status" value="1"/>
</dbReference>
<dbReference type="AlphaFoldDB" id="A0A7L1ZW86"/>
<dbReference type="PANTHER" id="PTHR27001:SF934">
    <property type="entry name" value="INTERLEUKIN-1 RECEPTOR-ASSOCIATED KINASE-LIKE 2"/>
    <property type="match status" value="1"/>
</dbReference>
<dbReference type="SUPFAM" id="SSF56112">
    <property type="entry name" value="Protein kinase-like (PK-like)"/>
    <property type="match status" value="1"/>
</dbReference>
<evidence type="ECO:0000256" key="3">
    <source>
        <dbReference type="ARBA" id="ARBA00022012"/>
    </source>
</evidence>
<feature type="compositionally biased region" description="Polar residues" evidence="7">
    <location>
        <begin position="179"/>
        <end position="193"/>
    </location>
</feature>
<reference evidence="9 10" key="1">
    <citation type="submission" date="2019-09" db="EMBL/GenBank/DDBJ databases">
        <title>Bird 10,000 Genomes (B10K) Project - Family phase.</title>
        <authorList>
            <person name="Zhang G."/>
        </authorList>
    </citation>
    <scope>NUCLEOTIDE SEQUENCE [LARGE SCALE GENOMIC DNA]</scope>
    <source>
        <strain evidence="9">B10K-DU-002-43</strain>
        <tissue evidence="9">Muscle</tissue>
    </source>
</reference>
<dbReference type="GO" id="GO:0005524">
    <property type="term" value="F:ATP binding"/>
    <property type="evidence" value="ECO:0007669"/>
    <property type="project" value="UniProtKB-KW"/>
</dbReference>